<feature type="region of interest" description="Disordered" evidence="2">
    <location>
        <begin position="411"/>
        <end position="446"/>
    </location>
</feature>
<reference evidence="3" key="1">
    <citation type="submission" date="2025-08" db="UniProtKB">
        <authorList>
            <consortium name="RefSeq"/>
        </authorList>
    </citation>
    <scope>IDENTIFICATION</scope>
</reference>
<dbReference type="KEGG" id="nta:107811489"/>
<organism evidence="3">
    <name type="scientific">Nicotiana tabacum</name>
    <name type="common">Common tobacco</name>
    <dbReference type="NCBI Taxonomy" id="4097"/>
    <lineage>
        <taxon>Eukaryota</taxon>
        <taxon>Viridiplantae</taxon>
        <taxon>Streptophyta</taxon>
        <taxon>Embryophyta</taxon>
        <taxon>Tracheophyta</taxon>
        <taxon>Spermatophyta</taxon>
        <taxon>Magnoliopsida</taxon>
        <taxon>eudicotyledons</taxon>
        <taxon>Gunneridae</taxon>
        <taxon>Pentapetalae</taxon>
        <taxon>asterids</taxon>
        <taxon>lamiids</taxon>
        <taxon>Solanales</taxon>
        <taxon>Solanaceae</taxon>
        <taxon>Nicotianoideae</taxon>
        <taxon>Nicotianeae</taxon>
        <taxon>Nicotiana</taxon>
    </lineage>
</organism>
<dbReference type="RefSeq" id="XP_016491916.1">
    <property type="nucleotide sequence ID" value="XM_016636430.1"/>
</dbReference>
<feature type="coiled-coil region" evidence="1">
    <location>
        <begin position="236"/>
        <end position="291"/>
    </location>
</feature>
<name>A0A1S4BSS2_TOBAC</name>
<dbReference type="OrthoDB" id="1243071at2759"/>
<feature type="compositionally biased region" description="Basic and acidic residues" evidence="2">
    <location>
        <begin position="9"/>
        <end position="25"/>
    </location>
</feature>
<dbReference type="AlphaFoldDB" id="A0A1S4BSS2"/>
<proteinExistence type="predicted"/>
<gene>
    <name evidence="3" type="primary">LOC107811489</name>
</gene>
<feature type="region of interest" description="Disordered" evidence="2">
    <location>
        <begin position="1"/>
        <end position="84"/>
    </location>
</feature>
<protein>
    <submittedName>
        <fullName evidence="3">Titin homolog</fullName>
    </submittedName>
</protein>
<accession>A0A1S4BSS2</accession>
<dbReference type="PaxDb" id="4097-A0A1S4BSS2"/>
<evidence type="ECO:0000256" key="2">
    <source>
        <dbReference type="SAM" id="MobiDB-lite"/>
    </source>
</evidence>
<sequence length="461" mass="51681">MAKTPKMVPQKEKASSSRPASDKTPVEPPPKECVPGGALEKNAIMRPLSCEEETSIPAPKPAKDKKRKKIMTSEDPEPKKKVARKLRKNIILSTEDFVQRLSDRDEEEENDNFGLVAQVKMSTEAPKATESVKVAEIPSHDEGLSERELAEVPESSRIEATSHHNEQWWVWLQGLISRPFQSKEATEGNDYFTGVEDATRLSDLEFSRKDSGEALSLFNEVQRAMNRASVLHWEAISRSRAELSRYEANLQGLTEERNALKLLCWQREEEIKDLRAELAKAHQDHSNLIDQKIEVIGQLYEKVDTMKAETLGWKEGMDRFAVEKEAALSQFSLAESQRRGMKEKSSAQPKEIAELEARLASKLEKAKSEAEKVKAEADANMACQSRRETLEEIHALGFDLTKEIIEGKEFEADAGALASDDDDDDDKSKSGSGSGEEIDGEETAPRRKSGTLGFFIFDIFV</sequence>
<evidence type="ECO:0000313" key="3">
    <source>
        <dbReference type="RefSeq" id="XP_016491916.1"/>
    </source>
</evidence>
<keyword evidence="1" id="KW-0175">Coiled coil</keyword>
<evidence type="ECO:0000256" key="1">
    <source>
        <dbReference type="SAM" id="Coils"/>
    </source>
</evidence>
<feature type="coiled-coil region" evidence="1">
    <location>
        <begin position="352"/>
        <end position="380"/>
    </location>
</feature>